<gene>
    <name evidence="1" type="ORF">CPELLU_LOCUS14688</name>
</gene>
<name>A0A9N9ITH8_9GLOM</name>
<protein>
    <submittedName>
        <fullName evidence="1">8302_t:CDS:1</fullName>
    </submittedName>
</protein>
<evidence type="ECO:0000313" key="2">
    <source>
        <dbReference type="Proteomes" id="UP000789759"/>
    </source>
</evidence>
<reference evidence="1" key="1">
    <citation type="submission" date="2021-06" db="EMBL/GenBank/DDBJ databases">
        <authorList>
            <person name="Kallberg Y."/>
            <person name="Tangrot J."/>
            <person name="Rosling A."/>
        </authorList>
    </citation>
    <scope>NUCLEOTIDE SEQUENCE</scope>
    <source>
        <strain evidence="1">FL966</strain>
    </source>
</reference>
<accession>A0A9N9ITH8</accession>
<keyword evidence="2" id="KW-1185">Reference proteome</keyword>
<dbReference type="EMBL" id="CAJVQA010017841">
    <property type="protein sequence ID" value="CAG8750719.1"/>
    <property type="molecule type" value="Genomic_DNA"/>
</dbReference>
<proteinExistence type="predicted"/>
<evidence type="ECO:0000313" key="1">
    <source>
        <dbReference type="EMBL" id="CAG8750719.1"/>
    </source>
</evidence>
<organism evidence="1 2">
    <name type="scientific">Cetraspora pellucida</name>
    <dbReference type="NCBI Taxonomy" id="1433469"/>
    <lineage>
        <taxon>Eukaryota</taxon>
        <taxon>Fungi</taxon>
        <taxon>Fungi incertae sedis</taxon>
        <taxon>Mucoromycota</taxon>
        <taxon>Glomeromycotina</taxon>
        <taxon>Glomeromycetes</taxon>
        <taxon>Diversisporales</taxon>
        <taxon>Gigasporaceae</taxon>
        <taxon>Cetraspora</taxon>
    </lineage>
</organism>
<dbReference type="Proteomes" id="UP000789759">
    <property type="component" value="Unassembled WGS sequence"/>
</dbReference>
<sequence>MIEESTTYFLDLSYPTNIVSVISNTEKGNFIVLAEVRLGQRLYQIKKYYPTANKYVKILEISILKQEDIDEDDKGGYNEKENN</sequence>
<comment type="caution">
    <text evidence="1">The sequence shown here is derived from an EMBL/GenBank/DDBJ whole genome shotgun (WGS) entry which is preliminary data.</text>
</comment>
<dbReference type="AlphaFoldDB" id="A0A9N9ITH8"/>